<dbReference type="Gene3D" id="3.40.50.150">
    <property type="entry name" value="Vaccinia Virus protein VP39"/>
    <property type="match status" value="1"/>
</dbReference>
<keyword evidence="3" id="KW-0596">Phosphopantetheine</keyword>
<evidence type="ECO:0000256" key="16">
    <source>
        <dbReference type="ARBA" id="ARBA00044883"/>
    </source>
</evidence>
<dbReference type="InterPro" id="IPR013149">
    <property type="entry name" value="ADH-like_C"/>
</dbReference>
<feature type="region of interest" description="C-terminal hotdog fold" evidence="17">
    <location>
        <begin position="1006"/>
        <end position="1141"/>
    </location>
</feature>
<keyword evidence="4" id="KW-0444">Lipid biosynthesis</keyword>
<evidence type="ECO:0000256" key="14">
    <source>
        <dbReference type="ARBA" id="ARBA00023268"/>
    </source>
</evidence>
<dbReference type="CDD" id="cd00833">
    <property type="entry name" value="PKS"/>
    <property type="match status" value="1"/>
</dbReference>
<dbReference type="Gene3D" id="3.90.180.10">
    <property type="entry name" value="Medium-chain alcohol dehydrogenases, catalytic domain"/>
    <property type="match status" value="1"/>
</dbReference>
<evidence type="ECO:0000256" key="7">
    <source>
        <dbReference type="ARBA" id="ARBA00022801"/>
    </source>
</evidence>
<dbReference type="InterPro" id="IPR001227">
    <property type="entry name" value="Ac_transferase_dom_sf"/>
</dbReference>
<dbReference type="InterPro" id="IPR014043">
    <property type="entry name" value="Acyl_transferase_dom"/>
</dbReference>
<gene>
    <name evidence="20" type="ORF">OSB1V03_LOCUS3152</name>
</gene>
<dbReference type="InterPro" id="IPR016036">
    <property type="entry name" value="Malonyl_transacylase_ACP-bd"/>
</dbReference>
<evidence type="ECO:0000256" key="4">
    <source>
        <dbReference type="ARBA" id="ARBA00022516"/>
    </source>
</evidence>
<evidence type="ECO:0000313" key="20">
    <source>
        <dbReference type="EMBL" id="CAD7622689.1"/>
    </source>
</evidence>
<dbReference type="SMART" id="SM00827">
    <property type="entry name" value="PKS_AT"/>
    <property type="match status" value="1"/>
</dbReference>
<dbReference type="InterPro" id="IPR049391">
    <property type="entry name" value="FAS_pseudo-KR"/>
</dbReference>
<dbReference type="PROSITE" id="PS52019">
    <property type="entry name" value="PKS_MFAS_DH"/>
    <property type="match status" value="1"/>
</dbReference>
<protein>
    <recommendedName>
        <fullName evidence="2">Fatty acid synthase</fullName>
        <ecNumber evidence="1">2.3.1.85</ecNumber>
    </recommendedName>
</protein>
<keyword evidence="5" id="KW-0597">Phosphoprotein</keyword>
<dbReference type="SUPFAM" id="SSF53901">
    <property type="entry name" value="Thiolase-like"/>
    <property type="match status" value="1"/>
</dbReference>
<dbReference type="SUPFAM" id="SSF51735">
    <property type="entry name" value="NAD(P)-binding Rossmann-fold domains"/>
    <property type="match status" value="2"/>
</dbReference>
<keyword evidence="6" id="KW-0808">Transferase</keyword>
<dbReference type="EMBL" id="CAJPIZ010001237">
    <property type="protein sequence ID" value="CAG2103119.1"/>
    <property type="molecule type" value="Genomic_DNA"/>
</dbReference>
<evidence type="ECO:0000256" key="5">
    <source>
        <dbReference type="ARBA" id="ARBA00022553"/>
    </source>
</evidence>
<dbReference type="InterPro" id="IPR036736">
    <property type="entry name" value="ACP-like_sf"/>
</dbReference>
<dbReference type="EMBL" id="OC855812">
    <property type="protein sequence ID" value="CAD7622689.1"/>
    <property type="molecule type" value="Genomic_DNA"/>
</dbReference>
<evidence type="ECO:0000256" key="3">
    <source>
        <dbReference type="ARBA" id="ARBA00022450"/>
    </source>
</evidence>
<dbReference type="Gene3D" id="3.40.50.720">
    <property type="entry name" value="NAD(P)-binding Rossmann-like Domain"/>
    <property type="match status" value="1"/>
</dbReference>
<dbReference type="CDD" id="cd05195">
    <property type="entry name" value="enoyl_red"/>
    <property type="match status" value="1"/>
</dbReference>
<dbReference type="InterPro" id="IPR036291">
    <property type="entry name" value="NAD(P)-bd_dom_sf"/>
</dbReference>
<dbReference type="SMART" id="SM00825">
    <property type="entry name" value="PKS_KS"/>
    <property type="match status" value="1"/>
</dbReference>
<dbReference type="Proteomes" id="UP000759131">
    <property type="component" value="Unassembled WGS sequence"/>
</dbReference>
<dbReference type="Gene3D" id="3.40.366.10">
    <property type="entry name" value="Malonyl-Coenzyme A Acyl Carrier Protein, domain 2"/>
    <property type="match status" value="1"/>
</dbReference>
<dbReference type="InterPro" id="IPR016035">
    <property type="entry name" value="Acyl_Trfase/lysoPLipase"/>
</dbReference>
<evidence type="ECO:0000313" key="21">
    <source>
        <dbReference type="Proteomes" id="UP000759131"/>
    </source>
</evidence>
<keyword evidence="7" id="KW-0378">Hydrolase</keyword>
<dbReference type="GO" id="GO:0016491">
    <property type="term" value="F:oxidoreductase activity"/>
    <property type="evidence" value="ECO:0007669"/>
    <property type="project" value="UniProtKB-KW"/>
</dbReference>
<evidence type="ECO:0000256" key="17">
    <source>
        <dbReference type="PROSITE-ProRule" id="PRU01363"/>
    </source>
</evidence>
<keyword evidence="21" id="KW-1185">Reference proteome</keyword>
<dbReference type="InterPro" id="IPR011032">
    <property type="entry name" value="GroES-like_sf"/>
</dbReference>
<dbReference type="GO" id="GO:0004312">
    <property type="term" value="F:fatty acid synthase activity"/>
    <property type="evidence" value="ECO:0007669"/>
    <property type="project" value="UniProtKB-EC"/>
</dbReference>
<dbReference type="PANTHER" id="PTHR43775:SF7">
    <property type="entry name" value="FATTY ACID SYNTHASE"/>
    <property type="match status" value="1"/>
</dbReference>
<dbReference type="InterPro" id="IPR049551">
    <property type="entry name" value="PKS_DH_C"/>
</dbReference>
<dbReference type="InterPro" id="IPR049900">
    <property type="entry name" value="PKS_mFAS_DH"/>
</dbReference>
<dbReference type="InterPro" id="IPR032821">
    <property type="entry name" value="PKS_assoc"/>
</dbReference>
<dbReference type="InterPro" id="IPR050091">
    <property type="entry name" value="PKS_NRPS_Biosynth_Enz"/>
</dbReference>
<dbReference type="InterPro" id="IPR020841">
    <property type="entry name" value="PKS_Beta-ketoAc_synthase_dom"/>
</dbReference>
<dbReference type="Gene3D" id="3.30.70.3290">
    <property type="match status" value="1"/>
</dbReference>
<dbReference type="Pfam" id="PF00109">
    <property type="entry name" value="ketoacyl-synt"/>
    <property type="match status" value="1"/>
</dbReference>
<dbReference type="PROSITE" id="PS00606">
    <property type="entry name" value="KS3_1"/>
    <property type="match status" value="1"/>
</dbReference>
<dbReference type="InterPro" id="IPR029063">
    <property type="entry name" value="SAM-dependent_MTases_sf"/>
</dbReference>
<dbReference type="InterPro" id="IPR049552">
    <property type="entry name" value="PKS_DH_N"/>
</dbReference>
<feature type="active site" description="Proton acceptor; for dehydratase activity" evidence="17">
    <location>
        <position position="898"/>
    </location>
</feature>
<keyword evidence="14" id="KW-0511">Multifunctional enzyme</keyword>
<dbReference type="UniPathway" id="UPA00094"/>
<feature type="domain" description="PKS/mFAS DH" evidence="19">
    <location>
        <begin position="853"/>
        <end position="1141"/>
    </location>
</feature>
<dbReference type="Pfam" id="PF00107">
    <property type="entry name" value="ADH_zinc_N"/>
    <property type="match status" value="1"/>
</dbReference>
<evidence type="ECO:0000259" key="18">
    <source>
        <dbReference type="PROSITE" id="PS52004"/>
    </source>
</evidence>
<dbReference type="OrthoDB" id="6505209at2759"/>
<comment type="catalytic activity">
    <reaction evidence="16">
        <text>acetyl-CoA + n malonyl-CoA + 2n NADPH + 2n H(+) = a long-chain fatty acid + (n+1) CoA + n CO2 + 2n NADP(+).</text>
        <dbReference type="EC" id="2.3.1.85"/>
    </reaction>
</comment>
<dbReference type="Pfam" id="PF21149">
    <property type="entry name" value="FAS_pseudo-KR"/>
    <property type="match status" value="1"/>
</dbReference>
<dbReference type="SMART" id="SM00829">
    <property type="entry name" value="PKS_ER"/>
    <property type="match status" value="1"/>
</dbReference>
<dbReference type="Pfam" id="PF16197">
    <property type="entry name" value="KAsynt_C_assoc"/>
    <property type="match status" value="1"/>
</dbReference>
<dbReference type="GO" id="GO:0016787">
    <property type="term" value="F:hydrolase activity"/>
    <property type="evidence" value="ECO:0007669"/>
    <property type="project" value="UniProtKB-KW"/>
</dbReference>
<keyword evidence="11" id="KW-0520">NAD</keyword>
<dbReference type="PANTHER" id="PTHR43775">
    <property type="entry name" value="FATTY ACID SYNTHASE"/>
    <property type="match status" value="1"/>
</dbReference>
<evidence type="ECO:0000256" key="11">
    <source>
        <dbReference type="ARBA" id="ARBA00023027"/>
    </source>
</evidence>
<dbReference type="PROSITE" id="PS52004">
    <property type="entry name" value="KS3_2"/>
    <property type="match status" value="1"/>
</dbReference>
<feature type="region of interest" description="N-terminal hotdog fold" evidence="17">
    <location>
        <begin position="853"/>
        <end position="986"/>
    </location>
</feature>
<feature type="domain" description="Ketosynthase family 3 (KS3)" evidence="18">
    <location>
        <begin position="1"/>
        <end position="406"/>
    </location>
</feature>
<accession>A0A7R9KGU8</accession>
<dbReference type="InterPro" id="IPR018201">
    <property type="entry name" value="Ketoacyl_synth_AS"/>
</dbReference>
<sequence length="2567" mass="288461">MSGRFPMSDTVDEFVHNLYAGRDMITDDESRWPKDLLCINSRMGKIKNFKQFDSSFFGLMENMVDEWDPHGRILLEVVYEAIADSGVNPQDLRGSQTGVYVGLSLYGMVDGLTEQIEPDLSTANETAMFQTMANMKTLNANRISYAFDFKGPSLIVDTACSASLSAITLAVNDLLLGHVDGAIVCGAYMMFEPFLYQCQQSLNICSPRGVSAVMDESADGFVKGETVGAVYLRFRADARRIYATVLAARMGVDGNKTVGMFFPSSEAQEALMVRTYTDAGVDPRRLTYFEAHCTGTKAGDTQEVRAIYNAYCQRPGRTDPLPLGVLKDKIGHSEGGSGIASLIKTLIVYENECIPQNINVKHLKQDIAVYCPPLMPVFRPYPYKPGLAAVNNFGIGGSNAHVLLEPNDKLATNDGQRVADIMPRIVNICGRTQESVQYIMDFIESNPQKITNDFLALLAQTMKYKPNVNSSGMPFRGSIIMKKLSEEIDGKIRYEYRRQSGVMTDKKLRPLWLLFPGIGGQWPAMARALMPIKRFADTIDDCHQILNNEFGFQLKPLLLEDDPSVITSLTAKFSATTALELALFDVLKALDVTPDGIIGHSFGEIACAYADGCLTRREAMIITYLRGNVTQNDRQMTKGLMAAVGLSRAEAMKYCPKGVEVVCNNGKDSCVVSGLMNEMQDLMKRLREKRVFVRQLESSEIPLHSQYMVTSAKPMIDVIKKYLPEPRLRSSKWVSTAVSGQDETVDETLRYASAEYFVHNLIHYVNFYDRLRELPTDAVVVELGPHSVFGRIVTETLDNCHYISLLKKDSNATNMDTFLSGLAQLYELGFNLAVDGLYAPVDWPVARNTQSISSLIKWDHSREFDCRLYPDRWCQSTAGDSTHVVRYQKNEDQFYMDHAVDGQPIYPATGYLMLAWRKVAASVGKLWTDCPVVFENVHFRRAVFLSDSANVKLKVKYIPTLNEFLIYDNSNQLCVSGRVRAPDAEADDVLNTQHVLHESSKQTANDYTLEREDIYKDLRVLGLDYGPEFQRLRKVGTTDFHQFYGLNEWTGNPVTFLDAMLQAMALAWPTRRLMVPTMIRSVRVDPRLFLDYVRANRLTDGQTSADRPADTVVSGQLMDSGRQIGVVTGDGVDDEFKRRYGKYVADIPFYYHVQQKLLVAPGLEVGEVMASPLPYRSDANDLVLDSYEFCANNDKAAIDDSIAAELHRYIGVCNLLAQKVVKLAAKHLHSETNEDMIITDEDVLQEYRLANNDRHVMFRILDTIAGQLGAKKATIDEIIREMDGKTQYDLSDDLINQIQSNERVLRSAVDIVAENHGSGRRMTVTEVNLSGGHAMAKHIDEYLARFNLSTLDVDYNLVVKSGQKGIPDVYREKCVEWTVSNGTGIQFKRSYLIVLRDTRDLWPLDLNAFLNTIYECIENNGFLLTVFRYKFTNAELALNSMLNQNGLNDNDLASRIKTFQLVSIKLGFKLIATKYDTIGNAVILLRRVDAIHAIPTNDNIIYITEDHKQWLPVLQQKMIAAKESDEKNCDNVWLMGNDTAISGIIGLVNCLRLEPGGEILRYIFHYDNIESKNSIDFNAEPYRHILANDLVANVIKGGVVGTYRHLKLPNHYDKCVSNHYLLNVGPTPELSGLRWYDCRRLPNIAYYPDHSEADRFPVHVYYSSLNFRDLMIATGRMVNGKLKLLDDCQLGVDFVGRRADTGQRVMGIATHGTFATDVYAVTENTSPIPDHWSMAEAVTIINTYSAVHYGLIKCADIQRGESVLIHSAAGGVGQAAINVCQHYGCQIYATVGTDEKRRFLTNTYGIPESHIYSSRDNRFKNQIMAATNGRGVDIVLNSLAGEKFDLSYECVANSGRFVELGKADMAQNRKLDLFDGLRNVRFLAVMMDVVLTERRQYYLEFFDWVHRNCHPDGFVRPLNYTVFEPREAEQAFRHMSTGKHTGKLLIKLRDEEPDTRPLAPVSPARDMVVTVKTYFDPNKSYIITGGLGGVGLELVPWMLYRGARKFVLTSRCGPKTNYQKFITGLFRQHFADYKYFSSDLFISTANALTLEGTRVLLREAERLAPIGGVFHLALVLNDSLAENMTPERFAETSETKHRVFENLDQLTRGLGYKVDYFVVFSSVSAGKGNAGQCNYGYGNSVCERVCERRRGDGMHGLAVQYGPVGDVGVAADVDFFVGDITVQKQRIHSCLDVLDKLLAAKHPIVTSFLKKDLAKSFGTGVKKTRLVAELWRVMGVDPNTTPDRVTLGEIGLESMFGSEVQQEFEKTLNITVTINQIKSLTVGAFKEYESGRRDHIVAFLDERKRLRTHILRQKFTMPTEPWVWLNGHREGRAIYFMPTLVLNFSMVEEFAARLDRPVIGLNWTREVSQLFTLDAVAKYYVEVLAGLERGNEGGYDVVGYLDTAHVCTKLLLKGMAGRAVIVDVMNADALYSEQSTDEFMIELMLKMISNEMPADIIGNIKRQLSRETDTKRRIAAISGQILELTGKGLVADDMEQILGTMFARFHMFLDFLAKKRNSVTTRVKASVAEKWAKLSGKLVIIKPFVGDESLFFNDMIDNTLDGYFVPQ</sequence>
<dbReference type="InterPro" id="IPR020843">
    <property type="entry name" value="ER"/>
</dbReference>
<dbReference type="InterPro" id="IPR014031">
    <property type="entry name" value="Ketoacyl_synth_C"/>
</dbReference>
<dbReference type="InterPro" id="IPR057326">
    <property type="entry name" value="KR_dom"/>
</dbReference>
<keyword evidence="13" id="KW-0275">Fatty acid biosynthesis</keyword>
<dbReference type="GO" id="GO:0006633">
    <property type="term" value="P:fatty acid biosynthetic process"/>
    <property type="evidence" value="ECO:0007669"/>
    <property type="project" value="UniProtKB-UniPathway"/>
</dbReference>
<dbReference type="SUPFAM" id="SSF52151">
    <property type="entry name" value="FabD/lysophospholipase-like"/>
    <property type="match status" value="1"/>
</dbReference>
<keyword evidence="8" id="KW-0276">Fatty acid metabolism</keyword>
<dbReference type="Pfam" id="PF21089">
    <property type="entry name" value="PKS_DH_N"/>
    <property type="match status" value="1"/>
</dbReference>
<dbReference type="InterPro" id="IPR042104">
    <property type="entry name" value="PKS_dehydratase_sf"/>
</dbReference>
<dbReference type="Gene3D" id="3.40.47.10">
    <property type="match status" value="1"/>
</dbReference>
<dbReference type="GO" id="GO:0004315">
    <property type="term" value="F:3-oxoacyl-[acyl-carrier-protein] synthase activity"/>
    <property type="evidence" value="ECO:0007669"/>
    <property type="project" value="InterPro"/>
</dbReference>
<dbReference type="Pfam" id="PF14765">
    <property type="entry name" value="PS-DH"/>
    <property type="match status" value="1"/>
</dbReference>
<dbReference type="Gene3D" id="3.10.129.110">
    <property type="entry name" value="Polyketide synthase dehydratase"/>
    <property type="match status" value="1"/>
</dbReference>
<dbReference type="Gene3D" id="1.10.1200.10">
    <property type="entry name" value="ACP-like"/>
    <property type="match status" value="1"/>
</dbReference>
<feature type="active site" description="Proton donor; for dehydratase activity" evidence="17">
    <location>
        <position position="1058"/>
    </location>
</feature>
<dbReference type="EC" id="2.3.1.85" evidence="1"/>
<evidence type="ECO:0000256" key="2">
    <source>
        <dbReference type="ARBA" id="ARBA00018769"/>
    </source>
</evidence>
<dbReference type="InterPro" id="IPR016039">
    <property type="entry name" value="Thiolase-like"/>
</dbReference>
<dbReference type="Pfam" id="PF02801">
    <property type="entry name" value="Ketoacyl-synt_C"/>
    <property type="match status" value="1"/>
</dbReference>
<evidence type="ECO:0000259" key="19">
    <source>
        <dbReference type="PROSITE" id="PS52019"/>
    </source>
</evidence>
<keyword evidence="10" id="KW-0560">Oxidoreductase</keyword>
<evidence type="ECO:0000256" key="1">
    <source>
        <dbReference type="ARBA" id="ARBA00012873"/>
    </source>
</evidence>
<evidence type="ECO:0000256" key="10">
    <source>
        <dbReference type="ARBA" id="ARBA00023002"/>
    </source>
</evidence>
<feature type="non-terminal residue" evidence="20">
    <location>
        <position position="1"/>
    </location>
</feature>
<dbReference type="Pfam" id="PF00698">
    <property type="entry name" value="Acyl_transf_1"/>
    <property type="match status" value="1"/>
</dbReference>
<dbReference type="Pfam" id="PF08659">
    <property type="entry name" value="KR"/>
    <property type="match status" value="1"/>
</dbReference>
<keyword evidence="9" id="KW-0521">NADP</keyword>
<name>A0A7R9KGU8_9ACAR</name>
<reference evidence="20" key="1">
    <citation type="submission" date="2020-11" db="EMBL/GenBank/DDBJ databases">
        <authorList>
            <person name="Tran Van P."/>
        </authorList>
    </citation>
    <scope>NUCLEOTIDE SEQUENCE</scope>
</reference>
<organism evidence="20">
    <name type="scientific">Medioppia subpectinata</name>
    <dbReference type="NCBI Taxonomy" id="1979941"/>
    <lineage>
        <taxon>Eukaryota</taxon>
        <taxon>Metazoa</taxon>
        <taxon>Ecdysozoa</taxon>
        <taxon>Arthropoda</taxon>
        <taxon>Chelicerata</taxon>
        <taxon>Arachnida</taxon>
        <taxon>Acari</taxon>
        <taxon>Acariformes</taxon>
        <taxon>Sarcoptiformes</taxon>
        <taxon>Oribatida</taxon>
        <taxon>Brachypylina</taxon>
        <taxon>Oppioidea</taxon>
        <taxon>Oppiidae</taxon>
        <taxon>Medioppia</taxon>
    </lineage>
</organism>
<evidence type="ECO:0000256" key="6">
    <source>
        <dbReference type="ARBA" id="ARBA00022679"/>
    </source>
</evidence>
<evidence type="ECO:0000256" key="13">
    <source>
        <dbReference type="ARBA" id="ARBA00023160"/>
    </source>
</evidence>
<dbReference type="SUPFAM" id="SSF50129">
    <property type="entry name" value="GroES-like"/>
    <property type="match status" value="1"/>
</dbReference>
<evidence type="ECO:0000256" key="15">
    <source>
        <dbReference type="ARBA" id="ARBA00023315"/>
    </source>
</evidence>
<keyword evidence="15" id="KW-0012">Acyltransferase</keyword>
<dbReference type="InterPro" id="IPR013968">
    <property type="entry name" value="PKS_KR"/>
</dbReference>
<evidence type="ECO:0000256" key="8">
    <source>
        <dbReference type="ARBA" id="ARBA00022832"/>
    </source>
</evidence>
<dbReference type="SUPFAM" id="SSF55048">
    <property type="entry name" value="Probable ACP-binding domain of malonyl-CoA ACP transacylase"/>
    <property type="match status" value="1"/>
</dbReference>
<evidence type="ECO:0000256" key="9">
    <source>
        <dbReference type="ARBA" id="ARBA00022857"/>
    </source>
</evidence>
<dbReference type="FunFam" id="3.40.50.720:FF:000209">
    <property type="entry name" value="Polyketide synthase Pks12"/>
    <property type="match status" value="1"/>
</dbReference>
<dbReference type="InterPro" id="IPR014030">
    <property type="entry name" value="Ketoacyl_synth_N"/>
</dbReference>
<evidence type="ECO:0000256" key="12">
    <source>
        <dbReference type="ARBA" id="ARBA00023098"/>
    </source>
</evidence>
<keyword evidence="12" id="KW-0443">Lipid metabolism</keyword>
<proteinExistence type="predicted"/>
<dbReference type="SMART" id="SM00822">
    <property type="entry name" value="PKS_KR"/>
    <property type="match status" value="1"/>
</dbReference>